<keyword evidence="2" id="KW-0614">Plasmid</keyword>
<reference evidence="2" key="1">
    <citation type="submission" date="2009-08" db="EMBL/GenBank/DDBJ databases">
        <authorList>
            <person name="Gill J."/>
            <person name="Borman J."/>
            <person name="Shetty J."/>
            <person name="Hostetler J."/>
            <person name="Durkin S."/>
            <person name="Montgomery B."/>
        </authorList>
    </citation>
    <scope>NUCLEOTIDE SEQUENCE</scope>
    <source>
        <strain evidence="2">CDC25</strain>
        <plasmid evidence="2">SAP018A</plasmid>
    </source>
</reference>
<name>D2J6M5_9STAP</name>
<organism evidence="2">
    <name type="scientific">Staphylococcus sp. CDC25</name>
    <dbReference type="NCBI Taxonomy" id="678600"/>
    <lineage>
        <taxon>Bacteria</taxon>
        <taxon>Bacillati</taxon>
        <taxon>Bacillota</taxon>
        <taxon>Bacilli</taxon>
        <taxon>Bacillales</taxon>
        <taxon>Staphylococcaceae</taxon>
        <taxon>Staphylococcus</taxon>
    </lineage>
</organism>
<feature type="region of interest" description="Disordered" evidence="1">
    <location>
        <begin position="1"/>
        <end position="23"/>
    </location>
</feature>
<sequence>MSSNLDNYSAKKEENNQLKSTPFDSKIKKKDDFKLIKIDPKVHAKLKLTSLKNNTTMKEMVDTIIGQYLSEED</sequence>
<evidence type="ECO:0000313" key="2">
    <source>
        <dbReference type="EMBL" id="ADA61505.1"/>
    </source>
</evidence>
<proteinExistence type="predicted"/>
<reference evidence="2" key="2">
    <citation type="submission" date="2009-12" db="EMBL/GenBank/DDBJ databases">
        <authorList>
            <person name="Summers A.O."/>
            <person name="Shearer J."/>
            <person name="Wireman J."/>
        </authorList>
    </citation>
    <scope>NUCLEOTIDE SEQUENCE</scope>
    <source>
        <strain evidence="2">CDC25</strain>
        <plasmid evidence="2">SAP018A</plasmid>
    </source>
</reference>
<dbReference type="Gene3D" id="1.10.1220.10">
    <property type="entry name" value="Met repressor-like"/>
    <property type="match status" value="1"/>
</dbReference>
<dbReference type="InterPro" id="IPR013321">
    <property type="entry name" value="Arc_rbn_hlx_hlx"/>
</dbReference>
<dbReference type="InterPro" id="IPR010985">
    <property type="entry name" value="Ribbon_hlx_hlx"/>
</dbReference>
<dbReference type="RefSeq" id="WP_012818268.1">
    <property type="nucleotide sequence ID" value="NC_013387.1"/>
</dbReference>
<accession>D2J6M5</accession>
<evidence type="ECO:0000256" key="1">
    <source>
        <dbReference type="SAM" id="MobiDB-lite"/>
    </source>
</evidence>
<dbReference type="GO" id="GO:0006355">
    <property type="term" value="P:regulation of DNA-templated transcription"/>
    <property type="evidence" value="ECO:0007669"/>
    <property type="project" value="InterPro"/>
</dbReference>
<gene>
    <name evidence="2" type="ORF">SAP018A_010</name>
</gene>
<dbReference type="AlphaFoldDB" id="D2J6M5"/>
<dbReference type="SUPFAM" id="SSF47598">
    <property type="entry name" value="Ribbon-helix-helix"/>
    <property type="match status" value="1"/>
</dbReference>
<dbReference type="EMBL" id="GQ900383">
    <property type="protein sequence ID" value="ADA61505.1"/>
    <property type="molecule type" value="Genomic_DNA"/>
</dbReference>
<protein>
    <submittedName>
        <fullName evidence="2">Uncharacterized protein</fullName>
    </submittedName>
</protein>
<geneLocation type="plasmid" evidence="2">
    <name>SAP018A</name>
</geneLocation>